<accession>A0A640VI91</accession>
<keyword evidence="1" id="KW-0472">Membrane</keyword>
<reference evidence="2 3" key="1">
    <citation type="submission" date="2019-12" db="EMBL/GenBank/DDBJ databases">
        <title>Roseobacter cerasinus sp. nov., isolated from seawater around aquaculture.</title>
        <authorList>
            <person name="Muramatsu S."/>
            <person name="Takabe Y."/>
            <person name="Mori K."/>
            <person name="Takaichi S."/>
            <person name="Hanada S."/>
        </authorList>
    </citation>
    <scope>NUCLEOTIDE SEQUENCE [LARGE SCALE GENOMIC DNA]</scope>
    <source>
        <strain evidence="2 3">AI77</strain>
    </source>
</reference>
<feature type="transmembrane region" description="Helical" evidence="1">
    <location>
        <begin position="66"/>
        <end position="87"/>
    </location>
</feature>
<gene>
    <name evidence="2" type="ORF">So717_00110</name>
</gene>
<evidence type="ECO:0000256" key="1">
    <source>
        <dbReference type="SAM" id="Phobius"/>
    </source>
</evidence>
<protein>
    <submittedName>
        <fullName evidence="2">Uncharacterized protein</fullName>
    </submittedName>
</protein>
<evidence type="ECO:0000313" key="2">
    <source>
        <dbReference type="EMBL" id="GFE48258.1"/>
    </source>
</evidence>
<dbReference type="OrthoDB" id="7745560at2"/>
<keyword evidence="3" id="KW-1185">Reference proteome</keyword>
<dbReference type="EMBL" id="BLIV01000001">
    <property type="protein sequence ID" value="GFE48258.1"/>
    <property type="molecule type" value="Genomic_DNA"/>
</dbReference>
<evidence type="ECO:0000313" key="3">
    <source>
        <dbReference type="Proteomes" id="UP000436522"/>
    </source>
</evidence>
<dbReference type="AlphaFoldDB" id="A0A640VI91"/>
<dbReference type="Proteomes" id="UP000436522">
    <property type="component" value="Unassembled WGS sequence"/>
</dbReference>
<name>A0A640VI91_9RHOB</name>
<keyword evidence="1" id="KW-1133">Transmembrane helix</keyword>
<proteinExistence type="predicted"/>
<sequence length="108" mass="12208">MALDAPHNDHSLRVRLGNPGRLLPETRELTLLILGHLFVFLLSMGHDEIVAEMVEDGWFIAQYAERFEILLGFGLFLCWSALTLRLVSVLQRAKPRDEVCAKCGHDGH</sequence>
<dbReference type="RefSeq" id="WP_159974183.1">
    <property type="nucleotide sequence ID" value="NZ_BLIV01000001.1"/>
</dbReference>
<comment type="caution">
    <text evidence="2">The sequence shown here is derived from an EMBL/GenBank/DDBJ whole genome shotgun (WGS) entry which is preliminary data.</text>
</comment>
<organism evidence="2 3">
    <name type="scientific">Roseobacter cerasinus</name>
    <dbReference type="NCBI Taxonomy" id="2602289"/>
    <lineage>
        <taxon>Bacteria</taxon>
        <taxon>Pseudomonadati</taxon>
        <taxon>Pseudomonadota</taxon>
        <taxon>Alphaproteobacteria</taxon>
        <taxon>Rhodobacterales</taxon>
        <taxon>Roseobacteraceae</taxon>
        <taxon>Roseobacter</taxon>
    </lineage>
</organism>
<keyword evidence="1" id="KW-0812">Transmembrane</keyword>